<dbReference type="eggNOG" id="KOG4600">
    <property type="taxonomic scope" value="Eukaryota"/>
</dbReference>
<dbReference type="GO" id="GO:0003735">
    <property type="term" value="F:structural constituent of ribosome"/>
    <property type="evidence" value="ECO:0007669"/>
    <property type="project" value="EnsemblFungi"/>
</dbReference>
<feature type="compositionally biased region" description="Basic and acidic residues" evidence="10">
    <location>
        <begin position="41"/>
        <end position="59"/>
    </location>
</feature>
<evidence type="ECO:0000256" key="7">
    <source>
        <dbReference type="ARBA" id="ARBA00035267"/>
    </source>
</evidence>
<feature type="coiled-coil region" evidence="9">
    <location>
        <begin position="235"/>
        <end position="293"/>
    </location>
</feature>
<dbReference type="InterPro" id="IPR001684">
    <property type="entry name" value="Ribosomal_bL27"/>
</dbReference>
<evidence type="ECO:0000256" key="9">
    <source>
        <dbReference type="SAM" id="Coils"/>
    </source>
</evidence>
<dbReference type="InParanoid" id="A5E5W9"/>
<keyword evidence="6" id="KW-0687">Ribonucleoprotein</keyword>
<evidence type="ECO:0000313" key="13">
    <source>
        <dbReference type="Proteomes" id="UP000001996"/>
    </source>
</evidence>
<dbReference type="NCBIfam" id="TIGR00062">
    <property type="entry name" value="L27"/>
    <property type="match status" value="1"/>
</dbReference>
<dbReference type="SUPFAM" id="SSF110324">
    <property type="entry name" value="Ribosomal L27 protein-like"/>
    <property type="match status" value="1"/>
</dbReference>
<evidence type="ECO:0000256" key="10">
    <source>
        <dbReference type="SAM" id="MobiDB-lite"/>
    </source>
</evidence>
<dbReference type="GO" id="GO:0033617">
    <property type="term" value="P:mitochondrial respiratory chain complex IV assembly"/>
    <property type="evidence" value="ECO:0007669"/>
    <property type="project" value="EnsemblFungi"/>
</dbReference>
<protein>
    <recommendedName>
        <fullName evidence="7">Large ribosomal subunit protein bL27m</fullName>
    </recommendedName>
    <alternativeName>
        <fullName evidence="8">54S ribosomal protein L2, mitochondrial</fullName>
    </alternativeName>
</protein>
<organism evidence="12 13">
    <name type="scientific">Lodderomyces elongisporus (strain ATCC 11503 / CBS 2605 / JCM 1781 / NBRC 1676 / NRRL YB-4239)</name>
    <name type="common">Yeast</name>
    <name type="synonym">Saccharomyces elongisporus</name>
    <dbReference type="NCBI Taxonomy" id="379508"/>
    <lineage>
        <taxon>Eukaryota</taxon>
        <taxon>Fungi</taxon>
        <taxon>Dikarya</taxon>
        <taxon>Ascomycota</taxon>
        <taxon>Saccharomycotina</taxon>
        <taxon>Pichiomycetes</taxon>
        <taxon>Debaryomycetaceae</taxon>
        <taxon>Candida/Lodderomyces clade</taxon>
        <taxon>Lodderomyces</taxon>
    </lineage>
</organism>
<reference evidence="12 13" key="1">
    <citation type="journal article" date="2009" name="Nature">
        <title>Evolution of pathogenicity and sexual reproduction in eight Candida genomes.</title>
        <authorList>
            <person name="Butler G."/>
            <person name="Rasmussen M.D."/>
            <person name="Lin M.F."/>
            <person name="Santos M.A."/>
            <person name="Sakthikumar S."/>
            <person name="Munro C.A."/>
            <person name="Rheinbay E."/>
            <person name="Grabherr M."/>
            <person name="Forche A."/>
            <person name="Reedy J.L."/>
            <person name="Agrafioti I."/>
            <person name="Arnaud M.B."/>
            <person name="Bates S."/>
            <person name="Brown A.J."/>
            <person name="Brunke S."/>
            <person name="Costanzo M.C."/>
            <person name="Fitzpatrick D.A."/>
            <person name="de Groot P.W."/>
            <person name="Harris D."/>
            <person name="Hoyer L.L."/>
            <person name="Hube B."/>
            <person name="Klis F.M."/>
            <person name="Kodira C."/>
            <person name="Lennard N."/>
            <person name="Logue M.E."/>
            <person name="Martin R."/>
            <person name="Neiman A.M."/>
            <person name="Nikolaou E."/>
            <person name="Quail M.A."/>
            <person name="Quinn J."/>
            <person name="Santos M.C."/>
            <person name="Schmitzberger F.F."/>
            <person name="Sherlock G."/>
            <person name="Shah P."/>
            <person name="Silverstein K.A."/>
            <person name="Skrzypek M.S."/>
            <person name="Soll D."/>
            <person name="Staggs R."/>
            <person name="Stansfield I."/>
            <person name="Stumpf M.P."/>
            <person name="Sudbery P.E."/>
            <person name="Srikantha T."/>
            <person name="Zeng Q."/>
            <person name="Berman J."/>
            <person name="Berriman M."/>
            <person name="Heitman J."/>
            <person name="Gow N.A."/>
            <person name="Lorenz M.C."/>
            <person name="Birren B.W."/>
            <person name="Kellis M."/>
            <person name="Cuomo C.A."/>
        </authorList>
    </citation>
    <scope>NUCLEOTIDE SEQUENCE [LARGE SCALE GENOMIC DNA]</scope>
    <source>
        <strain evidence="13">ATCC 11503 / BCRC 21390 / CBS 2605 / JCM 1781 / NBRC 1676 / NRRL YB-4239</strain>
    </source>
</reference>
<keyword evidence="3" id="KW-0809">Transit peptide</keyword>
<evidence type="ECO:0000256" key="4">
    <source>
        <dbReference type="ARBA" id="ARBA00022980"/>
    </source>
</evidence>
<feature type="region of interest" description="Disordered" evidence="10">
    <location>
        <begin position="33"/>
        <end position="61"/>
    </location>
</feature>
<dbReference type="EMBL" id="CH981531">
    <property type="protein sequence ID" value="EDK46827.1"/>
    <property type="molecule type" value="Genomic_DNA"/>
</dbReference>
<dbReference type="PANTHER" id="PTHR15893">
    <property type="entry name" value="RIBOSOMAL PROTEIN L27"/>
    <property type="match status" value="1"/>
</dbReference>
<dbReference type="GO" id="GO:0006412">
    <property type="term" value="P:translation"/>
    <property type="evidence" value="ECO:0007669"/>
    <property type="project" value="InterPro"/>
</dbReference>
<dbReference type="OMA" id="YLDPFHP"/>
<gene>
    <name evidence="12" type="ORF">LELG_05008</name>
</gene>
<dbReference type="OrthoDB" id="1867012at2759"/>
<evidence type="ECO:0000256" key="8">
    <source>
        <dbReference type="ARBA" id="ARBA00035465"/>
    </source>
</evidence>
<dbReference type="KEGG" id="lel:PVL30_005145"/>
<comment type="subcellular location">
    <subcellularLocation>
        <location evidence="1">Mitochondrion</location>
    </subcellularLocation>
</comment>
<evidence type="ECO:0000256" key="3">
    <source>
        <dbReference type="ARBA" id="ARBA00022946"/>
    </source>
</evidence>
<dbReference type="PRINTS" id="PR00063">
    <property type="entry name" value="RIBOSOMALL27"/>
</dbReference>
<dbReference type="PANTHER" id="PTHR15893:SF0">
    <property type="entry name" value="LARGE RIBOSOMAL SUBUNIT PROTEIN BL27M"/>
    <property type="match status" value="1"/>
</dbReference>
<dbReference type="Pfam" id="PF01016">
    <property type="entry name" value="Ribosomal_L27"/>
    <property type="match status" value="1"/>
</dbReference>
<dbReference type="InterPro" id="IPR041244">
    <property type="entry name" value="Ribosomal_bL27m_C"/>
</dbReference>
<keyword evidence="13" id="KW-1185">Reference proteome</keyword>
<dbReference type="VEuPathDB" id="FungiDB:LELG_05008"/>
<evidence type="ECO:0000259" key="11">
    <source>
        <dbReference type="Pfam" id="PF18471"/>
    </source>
</evidence>
<dbReference type="FunFam" id="2.40.50.100:FF:000042">
    <property type="entry name" value="50S ribosomal protein L27"/>
    <property type="match status" value="1"/>
</dbReference>
<keyword evidence="9" id="KW-0175">Coiled coil</keyword>
<dbReference type="Pfam" id="PF18471">
    <property type="entry name" value="Ribosomal_L27_C"/>
    <property type="match status" value="1"/>
</dbReference>
<evidence type="ECO:0000256" key="2">
    <source>
        <dbReference type="ARBA" id="ARBA00010797"/>
    </source>
</evidence>
<dbReference type="GeneID" id="5230829"/>
<feature type="domain" description="Large ribosomal subunit protein bL27m C-terminal" evidence="11">
    <location>
        <begin position="142"/>
        <end position="379"/>
    </location>
</feature>
<dbReference type="HOGENOM" id="CLU_063752_0_0_1"/>
<evidence type="ECO:0000256" key="5">
    <source>
        <dbReference type="ARBA" id="ARBA00023128"/>
    </source>
</evidence>
<dbReference type="FunCoup" id="A5E5W9">
    <property type="interactions" value="271"/>
</dbReference>
<dbReference type="Proteomes" id="UP000001996">
    <property type="component" value="Unassembled WGS sequence"/>
</dbReference>
<evidence type="ECO:0000313" key="12">
    <source>
        <dbReference type="EMBL" id="EDK46827.1"/>
    </source>
</evidence>
<evidence type="ECO:0000256" key="1">
    <source>
        <dbReference type="ARBA" id="ARBA00004173"/>
    </source>
</evidence>
<dbReference type="GO" id="GO:0005762">
    <property type="term" value="C:mitochondrial large ribosomal subunit"/>
    <property type="evidence" value="ECO:0007669"/>
    <property type="project" value="EnsemblFungi"/>
</dbReference>
<comment type="similarity">
    <text evidence="2">Belongs to the bacterial ribosomal protein bL27 family.</text>
</comment>
<keyword evidence="5" id="KW-0496">Mitochondrion</keyword>
<dbReference type="PROSITE" id="PS00831">
    <property type="entry name" value="RIBOSOMAL_L27"/>
    <property type="match status" value="1"/>
</dbReference>
<dbReference type="Gene3D" id="2.40.50.100">
    <property type="match status" value="1"/>
</dbReference>
<sequence length="380" mass="43797">MSFIRGLFDQAKSSILIKNNVLGSVEQIRTATKRAAGSKTNNKDSAGRRLGPKAHEGHPVKPGQIIMRQRGTVIHPGENVRLGKDHTIYAVEPGYVRFYYDPFHPRRKYVGVALTKDIRFPKDHFAPNLRRFGYVPITDTALAKEAEAEKLRKEELLSPKLEKIQRRKQWVRNNRLKNFKEQVASEYKLDFGEQEMKLAAERLVNILELIENRDPLTAAKMQVTYNKLYDFKLQYRNLELSQEEFENAKQNYMNLAKKVDDAVCVSVDGVLYKSRTEEENEELKKKLLSQLETLYETEAASNEYRSKAQLLVETPGAFDLTEREQLKQQFVPKRLPLDAPGTVIKDIDLKNVPENVVVERIYDEEAGKVRIFGRPKTVFA</sequence>
<accession>A5E5W9</accession>
<proteinExistence type="inferred from homology"/>
<dbReference type="STRING" id="379508.A5E5W9"/>
<dbReference type="AlphaFoldDB" id="A5E5W9"/>
<evidence type="ECO:0000256" key="6">
    <source>
        <dbReference type="ARBA" id="ARBA00023274"/>
    </source>
</evidence>
<keyword evidence="4" id="KW-0689">Ribosomal protein</keyword>
<dbReference type="InterPro" id="IPR018261">
    <property type="entry name" value="Ribosomal_bL27_CS"/>
</dbReference>
<name>A5E5W9_LODEL</name>